<dbReference type="GO" id="GO:0012505">
    <property type="term" value="C:endomembrane system"/>
    <property type="evidence" value="ECO:0007669"/>
    <property type="project" value="UniProtKB-SubCell"/>
</dbReference>
<name>A0A0H5RJK3_9EUKA</name>
<keyword evidence="9" id="KW-1208">Phospholipid metabolism</keyword>
<feature type="transmembrane region" description="Helical" evidence="11">
    <location>
        <begin position="242"/>
        <end position="262"/>
    </location>
</feature>
<keyword evidence="3" id="KW-0808">Transferase</keyword>
<evidence type="ECO:0000313" key="12">
    <source>
        <dbReference type="EMBL" id="CRZ08879.1"/>
    </source>
</evidence>
<dbReference type="Gene3D" id="1.20.120.1630">
    <property type="match status" value="1"/>
</dbReference>
<organism evidence="12">
    <name type="scientific">Spongospora subterranea</name>
    <dbReference type="NCBI Taxonomy" id="70186"/>
    <lineage>
        <taxon>Eukaryota</taxon>
        <taxon>Sar</taxon>
        <taxon>Rhizaria</taxon>
        <taxon>Endomyxa</taxon>
        <taxon>Phytomyxea</taxon>
        <taxon>Plasmodiophorida</taxon>
        <taxon>Plasmodiophoridae</taxon>
        <taxon>Spongospora</taxon>
    </lineage>
</organism>
<dbReference type="InterPro" id="IPR016219">
    <property type="entry name" value="Phosphatid-EA_MeTrfase_fun"/>
</dbReference>
<evidence type="ECO:0008006" key="13">
    <source>
        <dbReference type="Google" id="ProtNLM"/>
    </source>
</evidence>
<evidence type="ECO:0000256" key="10">
    <source>
        <dbReference type="SAM" id="MobiDB-lite"/>
    </source>
</evidence>
<dbReference type="Pfam" id="PF04191">
    <property type="entry name" value="PEMT"/>
    <property type="match status" value="2"/>
</dbReference>
<keyword evidence="6" id="KW-0443">Lipid metabolism</keyword>
<evidence type="ECO:0000256" key="8">
    <source>
        <dbReference type="ARBA" id="ARBA00023209"/>
    </source>
</evidence>
<dbReference type="PIRSF" id="PIRSF000383">
    <property type="entry name" value="PEAMT"/>
    <property type="match status" value="1"/>
</dbReference>
<evidence type="ECO:0000256" key="6">
    <source>
        <dbReference type="ARBA" id="ARBA00023098"/>
    </source>
</evidence>
<keyword evidence="7 11" id="KW-0472">Membrane</keyword>
<evidence type="ECO:0000256" key="7">
    <source>
        <dbReference type="ARBA" id="ARBA00023136"/>
    </source>
</evidence>
<feature type="transmembrane region" description="Helical" evidence="11">
    <location>
        <begin position="158"/>
        <end position="180"/>
    </location>
</feature>
<evidence type="ECO:0000256" key="3">
    <source>
        <dbReference type="ARBA" id="ARBA00022679"/>
    </source>
</evidence>
<dbReference type="AlphaFoldDB" id="A0A0H5RJK3"/>
<dbReference type="GO" id="GO:0006656">
    <property type="term" value="P:phosphatidylcholine biosynthetic process"/>
    <property type="evidence" value="ECO:0007669"/>
    <property type="project" value="UniProtKB-UniPathway"/>
</dbReference>
<feature type="transmembrane region" description="Helical" evidence="11">
    <location>
        <begin position="444"/>
        <end position="463"/>
    </location>
</feature>
<evidence type="ECO:0000256" key="4">
    <source>
        <dbReference type="ARBA" id="ARBA00022692"/>
    </source>
</evidence>
<dbReference type="PANTHER" id="PTHR32138">
    <property type="entry name" value="PHOSPHATIDYLETHANOLAMINE N-METHYLTRANSFERASE"/>
    <property type="match status" value="1"/>
</dbReference>
<feature type="transmembrane region" description="Helical" evidence="11">
    <location>
        <begin position="363"/>
        <end position="381"/>
    </location>
</feature>
<dbReference type="UniPathway" id="UPA00753"/>
<evidence type="ECO:0000256" key="9">
    <source>
        <dbReference type="ARBA" id="ARBA00023264"/>
    </source>
</evidence>
<sequence>MTAEFRHRPLGSSENNTTAQSSQVSTIAMKRGFDEHGLAFDVPSTMSVFHVLAYPSLWSGPTLIVLLTMLFNVITAFAVPTSSTTALAVFFFFRLSYNVGLGVLLHYQSNYRLISKFVTKCLTRRGSKSSQFILWLAQGRMSHVPDFKSVQYPDCFNAWLAFRFLVDIVLCNDGLSYLILVFKCWTLPERLGLFECLQYLLGILLALFNYWAKVDAHRCIGDYSWYWGDNFFVLDQHLTFDGIFALVPHPMYTVGYALYYGLALISRSYTILIASLIAHMLQIGFLVFVENPHIDRTYGKDEAPMSTSDTILYDPVQGLFPSHSDMLLFLRFDVFRANDLALILLSVYMIAITMMLPSTSACIAHALFWLILHWLGIGIILRRQSDTGWWNNHFVSQGLSLHVAFLHWKTLYNSSRTLYLVAFGICALRLSWFPTTLADISTGWVANVIGGISLLLITLYSTVSSYQALGDFGTFYGDFFIPSDYYQPKTRYLGIYRFLNNPECVTGYAGLHGLALITQSWTVFWLALTAQALNFIFIRIVEVPHMEKIYADTVRQHTPAEELIRNLVLDKISDELISEAERIQERATQEIFLIYKRLANQEFQEKVTSYAKISCPETISSGMPLKCVWVANERHRATDWIGIYKVDVPSAPGLSRGRWVSVPDTDTCSGEVVFPMEKMPKYPGVYELRYHTGHYQVIGKAVFKISSLRRLSKSATGIESQSDKGNNIPTLSRSASQHSS</sequence>
<comment type="subcellular location">
    <subcellularLocation>
        <location evidence="1">Endomembrane system</location>
        <topology evidence="1">Multi-pass membrane protein</topology>
    </subcellularLocation>
</comment>
<dbReference type="EMBL" id="HACM01008437">
    <property type="protein sequence ID" value="CRZ08879.1"/>
    <property type="molecule type" value="Transcribed_RNA"/>
</dbReference>
<keyword evidence="5 11" id="KW-1133">Transmembrane helix</keyword>
<proteinExistence type="predicted"/>
<feature type="transmembrane region" description="Helical" evidence="11">
    <location>
        <begin position="416"/>
        <end position="432"/>
    </location>
</feature>
<feature type="transmembrane region" description="Helical" evidence="11">
    <location>
        <begin position="192"/>
        <end position="212"/>
    </location>
</feature>
<feature type="region of interest" description="Disordered" evidence="10">
    <location>
        <begin position="715"/>
        <end position="740"/>
    </location>
</feature>
<feature type="transmembrane region" description="Helical" evidence="11">
    <location>
        <begin position="86"/>
        <end position="107"/>
    </location>
</feature>
<evidence type="ECO:0000256" key="1">
    <source>
        <dbReference type="ARBA" id="ARBA00004127"/>
    </source>
</evidence>
<feature type="compositionally biased region" description="Polar residues" evidence="10">
    <location>
        <begin position="12"/>
        <end position="22"/>
    </location>
</feature>
<feature type="transmembrane region" description="Helical" evidence="11">
    <location>
        <begin position="57"/>
        <end position="79"/>
    </location>
</feature>
<feature type="transmembrane region" description="Helical" evidence="11">
    <location>
        <begin position="335"/>
        <end position="356"/>
    </location>
</feature>
<evidence type="ECO:0000256" key="11">
    <source>
        <dbReference type="SAM" id="Phobius"/>
    </source>
</evidence>
<feature type="transmembrane region" description="Helical" evidence="11">
    <location>
        <begin position="269"/>
        <end position="289"/>
    </location>
</feature>
<dbReference type="GO" id="GO:0004608">
    <property type="term" value="F:phosphatidylethanolamine N-methyltransferase activity"/>
    <property type="evidence" value="ECO:0007669"/>
    <property type="project" value="InterPro"/>
</dbReference>
<reference evidence="12" key="1">
    <citation type="submission" date="2015-04" db="EMBL/GenBank/DDBJ databases">
        <title>The genome sequence of the plant pathogenic Rhizarian Plasmodiophora brassicae reveals insights in its biotrophic life cycle and the origin of chitin synthesis.</title>
        <authorList>
            <person name="Schwelm A."/>
            <person name="Fogelqvist J."/>
            <person name="Knaust A."/>
            <person name="Julke S."/>
            <person name="Lilja T."/>
            <person name="Dhandapani V."/>
            <person name="Bonilla-Rosso G."/>
            <person name="Karlsson M."/>
            <person name="Shevchenko A."/>
            <person name="Choi S.R."/>
            <person name="Kim H.G."/>
            <person name="Park J.Y."/>
            <person name="Lim Y.P."/>
            <person name="Ludwig-Muller J."/>
            <person name="Dixelius C."/>
        </authorList>
    </citation>
    <scope>NUCLEOTIDE SEQUENCE</scope>
    <source>
        <tissue evidence="12">Potato root galls</tissue>
    </source>
</reference>
<evidence type="ECO:0000256" key="2">
    <source>
        <dbReference type="ARBA" id="ARBA00022516"/>
    </source>
</evidence>
<keyword evidence="2" id="KW-0444">Lipid biosynthesis</keyword>
<keyword evidence="4 11" id="KW-0812">Transmembrane</keyword>
<dbReference type="Gene3D" id="2.60.40.2840">
    <property type="match status" value="1"/>
</dbReference>
<feature type="transmembrane region" description="Helical" evidence="11">
    <location>
        <begin position="523"/>
        <end position="541"/>
    </location>
</feature>
<accession>A0A0H5RJK3</accession>
<evidence type="ECO:0000256" key="5">
    <source>
        <dbReference type="ARBA" id="ARBA00022989"/>
    </source>
</evidence>
<dbReference type="InterPro" id="IPR007318">
    <property type="entry name" value="Phopholipid_MeTrfase"/>
</dbReference>
<protein>
    <recommendedName>
        <fullName evidence="13">Phosphatidylethanolamine N-methyltransferase</fullName>
    </recommendedName>
</protein>
<dbReference type="PANTHER" id="PTHR32138:SF0">
    <property type="entry name" value="PHOSPHATIDYLETHANOLAMINE N-METHYLTRANSFERASE"/>
    <property type="match status" value="1"/>
</dbReference>
<keyword evidence="8" id="KW-0594">Phospholipid biosynthesis</keyword>
<feature type="region of interest" description="Disordered" evidence="10">
    <location>
        <begin position="1"/>
        <end position="22"/>
    </location>
</feature>